<evidence type="ECO:0000256" key="2">
    <source>
        <dbReference type="ARBA" id="ARBA00022777"/>
    </source>
</evidence>
<comment type="similarity">
    <text evidence="6">Belongs to the NAD kinase family.</text>
</comment>
<comment type="function">
    <text evidence="6">Involved in the regulation of the intracellular balance of NAD and NADP, and is a key enzyme in the biosynthesis of NADP. Catalyzes specifically the phosphorylation on 2'-hydroxyl of the adenosine moiety of NAD to yield NADP.</text>
</comment>
<evidence type="ECO:0000256" key="4">
    <source>
        <dbReference type="ARBA" id="ARBA00023027"/>
    </source>
</evidence>
<dbReference type="Gene3D" id="2.60.200.30">
    <property type="entry name" value="Probable inorganic polyphosphate/atp-NAD kinase, domain 2"/>
    <property type="match status" value="1"/>
</dbReference>
<evidence type="ECO:0000256" key="1">
    <source>
        <dbReference type="ARBA" id="ARBA00022679"/>
    </source>
</evidence>
<comment type="caution">
    <text evidence="6">Lacks conserved residue(s) required for the propagation of feature annotation.</text>
</comment>
<dbReference type="NCBIfam" id="NF002306">
    <property type="entry name" value="PRK01231.1"/>
    <property type="match status" value="1"/>
</dbReference>
<feature type="binding site" evidence="6">
    <location>
        <begin position="78"/>
        <end position="79"/>
    </location>
    <ligand>
        <name>NAD(+)</name>
        <dbReference type="ChEBI" id="CHEBI:57540"/>
    </ligand>
</feature>
<dbReference type="InterPro" id="IPR017438">
    <property type="entry name" value="ATP-NAD_kinase_N"/>
</dbReference>
<dbReference type="SUPFAM" id="SSF111331">
    <property type="entry name" value="NAD kinase/diacylglycerol kinase-like"/>
    <property type="match status" value="1"/>
</dbReference>
<keyword evidence="4 6" id="KW-0520">NAD</keyword>
<dbReference type="GO" id="GO:0006741">
    <property type="term" value="P:NADP+ biosynthetic process"/>
    <property type="evidence" value="ECO:0007669"/>
    <property type="project" value="UniProtKB-UniRule"/>
</dbReference>
<keyword evidence="6" id="KW-0067">ATP-binding</keyword>
<keyword evidence="3 6" id="KW-0521">NADP</keyword>
<evidence type="ECO:0000256" key="5">
    <source>
        <dbReference type="ARBA" id="ARBA00047925"/>
    </source>
</evidence>
<keyword evidence="6" id="KW-0547">Nucleotide-binding</keyword>
<dbReference type="PANTHER" id="PTHR20275:SF0">
    <property type="entry name" value="NAD KINASE"/>
    <property type="match status" value="1"/>
</dbReference>
<dbReference type="HAMAP" id="MF_00361">
    <property type="entry name" value="NAD_kinase"/>
    <property type="match status" value="1"/>
</dbReference>
<protein>
    <recommendedName>
        <fullName evidence="6">NAD kinase</fullName>
        <ecNumber evidence="6">2.7.1.23</ecNumber>
    </recommendedName>
    <alternativeName>
        <fullName evidence="6">ATP-dependent NAD kinase</fullName>
    </alternativeName>
</protein>
<dbReference type="RefSeq" id="WP_067440754.1">
    <property type="nucleotide sequence ID" value="NZ_CP038018.1"/>
</dbReference>
<evidence type="ECO:0000256" key="3">
    <source>
        <dbReference type="ARBA" id="ARBA00022857"/>
    </source>
</evidence>
<dbReference type="PANTHER" id="PTHR20275">
    <property type="entry name" value="NAD KINASE"/>
    <property type="match status" value="1"/>
</dbReference>
<dbReference type="Proteomes" id="UP000326695">
    <property type="component" value="Chromosome"/>
</dbReference>
<dbReference type="InterPro" id="IPR016064">
    <property type="entry name" value="NAD/diacylglycerol_kinase_sf"/>
</dbReference>
<feature type="binding site" evidence="6">
    <location>
        <position position="182"/>
    </location>
    <ligand>
        <name>NAD(+)</name>
        <dbReference type="ChEBI" id="CHEBI:57540"/>
    </ligand>
</feature>
<organism evidence="7 8">
    <name type="scientific">Eikenella exigua</name>
    <dbReference type="NCBI Taxonomy" id="2528037"/>
    <lineage>
        <taxon>Bacteria</taxon>
        <taxon>Pseudomonadati</taxon>
        <taxon>Pseudomonadota</taxon>
        <taxon>Betaproteobacteria</taxon>
        <taxon>Neisseriales</taxon>
        <taxon>Neisseriaceae</taxon>
        <taxon>Eikenella</taxon>
    </lineage>
</organism>
<dbReference type="GO" id="GO:0046872">
    <property type="term" value="F:metal ion binding"/>
    <property type="evidence" value="ECO:0007669"/>
    <property type="project" value="UniProtKB-UniRule"/>
</dbReference>
<dbReference type="KEGG" id="eex:EZJ17_02090"/>
<dbReference type="GO" id="GO:0051287">
    <property type="term" value="F:NAD binding"/>
    <property type="evidence" value="ECO:0007669"/>
    <property type="project" value="UniProtKB-ARBA"/>
</dbReference>
<comment type="cofactor">
    <cofactor evidence="6">
        <name>a divalent metal cation</name>
        <dbReference type="ChEBI" id="CHEBI:60240"/>
    </cofactor>
</comment>
<dbReference type="Pfam" id="PF01513">
    <property type="entry name" value="NAD_kinase"/>
    <property type="match status" value="1"/>
</dbReference>
<dbReference type="Pfam" id="PF20143">
    <property type="entry name" value="NAD_kinase_C"/>
    <property type="match status" value="1"/>
</dbReference>
<reference evidence="8" key="1">
    <citation type="journal article" date="2019" name="J. Anim. Genet.">
        <title>Description and whole genome sequencing of Eikenella exigua sp. nov., isolated from brain abscess and blood.</title>
        <authorList>
            <person name="Stormo K.A."/>
            <person name="Nygaard R.M."/>
            <person name="Bruvold T.S."/>
            <person name="Dimmen G."/>
            <person name="Lindemann P.C."/>
            <person name="Jordal S."/>
            <person name="Kommedal O."/>
        </authorList>
    </citation>
    <scope>NUCLEOTIDE SEQUENCE [LARGE SCALE GENOMIC DNA]</scope>
    <source>
        <strain evidence="8">PXX</strain>
    </source>
</reference>
<dbReference type="Gene3D" id="3.40.50.10330">
    <property type="entry name" value="Probable inorganic polyphosphate/atp-NAD kinase, domain 1"/>
    <property type="match status" value="1"/>
</dbReference>
<evidence type="ECO:0000256" key="6">
    <source>
        <dbReference type="HAMAP-Rule" id="MF_00361"/>
    </source>
</evidence>
<feature type="binding site" evidence="6">
    <location>
        <begin position="152"/>
        <end position="153"/>
    </location>
    <ligand>
        <name>NAD(+)</name>
        <dbReference type="ChEBI" id="CHEBI:57540"/>
    </ligand>
</feature>
<dbReference type="InterPro" id="IPR002504">
    <property type="entry name" value="NADK"/>
</dbReference>
<keyword evidence="1 6" id="KW-0808">Transferase</keyword>
<proteinExistence type="inferred from homology"/>
<evidence type="ECO:0000313" key="8">
    <source>
        <dbReference type="Proteomes" id="UP000326695"/>
    </source>
</evidence>
<dbReference type="GO" id="GO:0005737">
    <property type="term" value="C:cytoplasm"/>
    <property type="evidence" value="ECO:0007669"/>
    <property type="project" value="UniProtKB-SubCell"/>
</dbReference>
<dbReference type="EC" id="2.7.1.23" evidence="6"/>
<comment type="catalytic activity">
    <reaction evidence="5 6">
        <text>NAD(+) + ATP = ADP + NADP(+) + H(+)</text>
        <dbReference type="Rhea" id="RHEA:18629"/>
        <dbReference type="ChEBI" id="CHEBI:15378"/>
        <dbReference type="ChEBI" id="CHEBI:30616"/>
        <dbReference type="ChEBI" id="CHEBI:57540"/>
        <dbReference type="ChEBI" id="CHEBI:58349"/>
        <dbReference type="ChEBI" id="CHEBI:456216"/>
        <dbReference type="EC" id="2.7.1.23"/>
    </reaction>
</comment>
<dbReference type="EMBL" id="CP038018">
    <property type="protein sequence ID" value="QED91562.1"/>
    <property type="molecule type" value="Genomic_DNA"/>
</dbReference>
<gene>
    <name evidence="6" type="primary">nadK</name>
    <name evidence="7" type="ORF">EZJ17_02090</name>
</gene>
<dbReference type="GO" id="GO:0005524">
    <property type="term" value="F:ATP binding"/>
    <property type="evidence" value="ECO:0007669"/>
    <property type="project" value="UniProtKB-KW"/>
</dbReference>
<accession>A0AAX1F643</accession>
<dbReference type="GO" id="GO:0003951">
    <property type="term" value="F:NAD+ kinase activity"/>
    <property type="evidence" value="ECO:0007669"/>
    <property type="project" value="UniProtKB-UniRule"/>
</dbReference>
<comment type="subcellular location">
    <subcellularLocation>
        <location evidence="6">Cytoplasm</location>
    </subcellularLocation>
</comment>
<keyword evidence="2 6" id="KW-0418">Kinase</keyword>
<keyword evidence="8" id="KW-1185">Reference proteome</keyword>
<feature type="binding site" evidence="6">
    <location>
        <position position="180"/>
    </location>
    <ligand>
        <name>NAD(+)</name>
        <dbReference type="ChEBI" id="CHEBI:57540"/>
    </ligand>
</feature>
<dbReference type="AlphaFoldDB" id="A0AAX1F643"/>
<dbReference type="GO" id="GO:0019674">
    <property type="term" value="P:NAD+ metabolic process"/>
    <property type="evidence" value="ECO:0007669"/>
    <property type="project" value="InterPro"/>
</dbReference>
<dbReference type="InterPro" id="IPR017437">
    <property type="entry name" value="ATP-NAD_kinase_PpnK-typ_C"/>
</dbReference>
<sequence>MKHSQFHRIGIVTRPNTPHLGETLSELVAFFLGNGLEVLLDEECSNVLLANPLAERCRRVAKENMGTCCDLVLVLGGDGTFLSVARQLAPYRIPIMGVHLGHLGFLTQVPRQNMIADISRMLAGQYLPEERIMLECTTQRHDESDCTALALNEVVINRGGLGQMIEFEVFINQEFVYTQRSDGLIVSTPTGSTAYALAAGGPILQSTLRALTLVPICPQSMTNRPIVVPDSCEIEILITKADNARVHFDGQSHLDLHSMNRLTIRRYRNTLRVLHPTNYQYYKTLRQKLHWGEQLV</sequence>
<feature type="active site" description="Proton acceptor" evidence="6">
    <location>
        <position position="78"/>
    </location>
</feature>
<feature type="binding site" evidence="6">
    <location>
        <position position="251"/>
    </location>
    <ligand>
        <name>NAD(+)</name>
        <dbReference type="ChEBI" id="CHEBI:57540"/>
    </ligand>
</feature>
<evidence type="ECO:0000313" key="7">
    <source>
        <dbReference type="EMBL" id="QED91562.1"/>
    </source>
</evidence>
<keyword evidence="6" id="KW-0963">Cytoplasm</keyword>
<name>A0AAX1F643_9NEIS</name>